<protein>
    <submittedName>
        <fullName evidence="6">Peptidase</fullName>
    </submittedName>
</protein>
<feature type="domain" description="SpaA-like prealbumin fold" evidence="5">
    <location>
        <begin position="185"/>
        <end position="265"/>
    </location>
</feature>
<keyword evidence="2" id="KW-0964">Secreted</keyword>
<evidence type="ECO:0000259" key="5">
    <source>
        <dbReference type="Pfam" id="PF17802"/>
    </source>
</evidence>
<evidence type="ECO:0000256" key="4">
    <source>
        <dbReference type="SAM" id="Phobius"/>
    </source>
</evidence>
<dbReference type="AlphaFoldDB" id="A0A921LGN3"/>
<dbReference type="Gene3D" id="2.60.40.10">
    <property type="entry name" value="Immunoglobulins"/>
    <property type="match status" value="5"/>
</dbReference>
<dbReference type="InterPro" id="IPR013783">
    <property type="entry name" value="Ig-like_fold"/>
</dbReference>
<evidence type="ECO:0000256" key="2">
    <source>
        <dbReference type="ARBA" id="ARBA00022525"/>
    </source>
</evidence>
<comment type="caution">
    <text evidence="6">The sequence shown here is derived from an EMBL/GenBank/DDBJ whole genome shotgun (WGS) entry which is preliminary data.</text>
</comment>
<organism evidence="6 7">
    <name type="scientific">Lachnoclostridium phocaeense</name>
    <dbReference type="NCBI Taxonomy" id="1871021"/>
    <lineage>
        <taxon>Bacteria</taxon>
        <taxon>Bacillati</taxon>
        <taxon>Bacillota</taxon>
        <taxon>Clostridia</taxon>
        <taxon>Lachnospirales</taxon>
        <taxon>Lachnospiraceae</taxon>
    </lineage>
</organism>
<feature type="transmembrane region" description="Helical" evidence="4">
    <location>
        <begin position="484"/>
        <end position="504"/>
    </location>
</feature>
<keyword evidence="4" id="KW-0472">Membrane</keyword>
<feature type="domain" description="SpaA-like prealbumin fold" evidence="5">
    <location>
        <begin position="76"/>
        <end position="172"/>
    </location>
</feature>
<keyword evidence="4" id="KW-0812">Transmembrane</keyword>
<reference evidence="6" key="2">
    <citation type="submission" date="2021-09" db="EMBL/GenBank/DDBJ databases">
        <authorList>
            <person name="Gilroy R."/>
        </authorList>
    </citation>
    <scope>NUCLEOTIDE SEQUENCE</scope>
    <source>
        <strain evidence="6">ChiSjej5B23-16112</strain>
    </source>
</reference>
<sequence length="514" mass="56994">DYYSKDELVATVTTDANGVAEVSDLPVGKYYVKEVGTAYGYILDEEPRYVDLSYRDQDTPVVVYDEDWQNNRQKVKVNVLKKEKDTDRVLKGGIFGLYTRNDILSASGKVLMEADTLIELKTTDVDGKISFIADLPIDGTYYVKELYAPDGFVTTGEEQEFVFEYQGDKEAEVSYEFVFEDEPTTVELSKTDLTTGEELPGARLQLTDENGAVVEEWTSTKEPHIIKELIVGKSYTLTETKPADGYATAESITFTVENTVEIQKQVMEDDVTKVEISKTDITGDTEIEGAKLTIIDENGNIVETWTSGKEPHYIEKLPIGKYTLKEEQAPNGYVVSEEITFEVADTAEIQKVAMKDDTAKGRLIIEKTDKDTGAALKGAEFELRDADGKVVETLTTDENGHATSGLLAIGTYKDGKFDKAATYYLVETKAPEGYQLDETKHEVTFTYVDDKTPVIEVIQKVTNEKLPEDTPSVSNPKTGDDTNLWIPALCLILSTGGLIGMGVASRRKKKKGGR</sequence>
<dbReference type="SUPFAM" id="SSF49478">
    <property type="entry name" value="Cna protein B-type domain"/>
    <property type="match status" value="2"/>
</dbReference>
<feature type="domain" description="SpaA-like prealbumin fold" evidence="5">
    <location>
        <begin position="362"/>
        <end position="413"/>
    </location>
</feature>
<name>A0A921LGN3_9FIRM</name>
<dbReference type="PANTHER" id="PTHR36108">
    <property type="entry name" value="COLOSSIN-B-RELATED"/>
    <property type="match status" value="1"/>
</dbReference>
<keyword evidence="4" id="KW-1133">Transmembrane helix</keyword>
<feature type="domain" description="SpaA-like prealbumin fold" evidence="5">
    <location>
        <begin position="273"/>
        <end position="357"/>
    </location>
</feature>
<feature type="non-terminal residue" evidence="6">
    <location>
        <position position="1"/>
    </location>
</feature>
<evidence type="ECO:0000256" key="1">
    <source>
        <dbReference type="ARBA" id="ARBA00007257"/>
    </source>
</evidence>
<feature type="domain" description="SpaA-like prealbumin fold" evidence="5">
    <location>
        <begin position="5"/>
        <end position="62"/>
    </location>
</feature>
<feature type="domain" description="SpaA-like prealbumin fold" evidence="5">
    <location>
        <begin position="420"/>
        <end position="450"/>
    </location>
</feature>
<reference evidence="6" key="1">
    <citation type="journal article" date="2021" name="PeerJ">
        <title>Extensive microbial diversity within the chicken gut microbiome revealed by metagenomics and culture.</title>
        <authorList>
            <person name="Gilroy R."/>
            <person name="Ravi A."/>
            <person name="Getino M."/>
            <person name="Pursley I."/>
            <person name="Horton D.L."/>
            <person name="Alikhan N.F."/>
            <person name="Baker D."/>
            <person name="Gharbi K."/>
            <person name="Hall N."/>
            <person name="Watson M."/>
            <person name="Adriaenssens E.M."/>
            <person name="Foster-Nyarko E."/>
            <person name="Jarju S."/>
            <person name="Secka A."/>
            <person name="Antonio M."/>
            <person name="Oren A."/>
            <person name="Chaudhuri R.R."/>
            <person name="La Ragione R."/>
            <person name="Hildebrand F."/>
            <person name="Pallen M.J."/>
        </authorList>
    </citation>
    <scope>NUCLEOTIDE SEQUENCE</scope>
    <source>
        <strain evidence="6">ChiSjej5B23-16112</strain>
    </source>
</reference>
<evidence type="ECO:0000313" key="7">
    <source>
        <dbReference type="Proteomes" id="UP000769156"/>
    </source>
</evidence>
<dbReference type="PANTHER" id="PTHR36108:SF13">
    <property type="entry name" value="COLOSSIN-B-RELATED"/>
    <property type="match status" value="1"/>
</dbReference>
<comment type="similarity">
    <text evidence="1">Belongs to the serine-aspartate repeat-containing protein (SDr) family.</text>
</comment>
<proteinExistence type="inferred from homology"/>
<gene>
    <name evidence="6" type="ORF">K8V82_09825</name>
</gene>
<keyword evidence="3" id="KW-0732">Signal</keyword>
<evidence type="ECO:0000313" key="6">
    <source>
        <dbReference type="EMBL" id="HJF95067.1"/>
    </source>
</evidence>
<accession>A0A921LGN3</accession>
<dbReference type="Pfam" id="PF17802">
    <property type="entry name" value="SpaA"/>
    <property type="match status" value="6"/>
</dbReference>
<dbReference type="Proteomes" id="UP000769156">
    <property type="component" value="Unassembled WGS sequence"/>
</dbReference>
<dbReference type="InterPro" id="IPR041033">
    <property type="entry name" value="SpaA_PFL_dom_1"/>
</dbReference>
<dbReference type="EMBL" id="DYVY01000160">
    <property type="protein sequence ID" value="HJF95067.1"/>
    <property type="molecule type" value="Genomic_DNA"/>
</dbReference>
<evidence type="ECO:0000256" key="3">
    <source>
        <dbReference type="ARBA" id="ARBA00022729"/>
    </source>
</evidence>